<gene>
    <name evidence="2" type="ORF">K6K41_03055</name>
</gene>
<organism evidence="2 3">
    <name type="scientific">Chenggangzhangella methanolivorans</name>
    <dbReference type="NCBI Taxonomy" id="1437009"/>
    <lineage>
        <taxon>Bacteria</taxon>
        <taxon>Pseudomonadati</taxon>
        <taxon>Pseudomonadota</taxon>
        <taxon>Alphaproteobacteria</taxon>
        <taxon>Hyphomicrobiales</taxon>
        <taxon>Methylopilaceae</taxon>
        <taxon>Chenggangzhangella</taxon>
    </lineage>
</organism>
<dbReference type="RefSeq" id="WP_261403875.1">
    <property type="nucleotide sequence ID" value="NZ_CP081869.1"/>
</dbReference>
<feature type="region of interest" description="Disordered" evidence="1">
    <location>
        <begin position="89"/>
        <end position="112"/>
    </location>
</feature>
<accession>A0A9E6RCC6</accession>
<dbReference type="Proteomes" id="UP000825701">
    <property type="component" value="Chromosome"/>
</dbReference>
<keyword evidence="3" id="KW-1185">Reference proteome</keyword>
<dbReference type="AlphaFoldDB" id="A0A9E6RCC6"/>
<sequence>MRPWPLLEISIADDRSIPKVKERAAALGLPSRDRRQRRTIMAAAMPASHLSDDEIRQMWETDVPVREIVQADRTTSTIVRMRVEAMGLPARPHMFRRPGGRGGKPGSAANERQLELDEIVERLTRARTPRGEIALRAGVGERTVYNRQRRLGLR</sequence>
<name>A0A9E6RCC6_9HYPH</name>
<evidence type="ECO:0000256" key="1">
    <source>
        <dbReference type="SAM" id="MobiDB-lite"/>
    </source>
</evidence>
<dbReference type="KEGG" id="cmet:K6K41_03055"/>
<reference evidence="2" key="1">
    <citation type="submission" date="2021-08" db="EMBL/GenBank/DDBJ databases">
        <authorList>
            <person name="Zhang H."/>
            <person name="Xu M."/>
            <person name="Yu Z."/>
            <person name="Yang L."/>
            <person name="Cai Y."/>
        </authorList>
    </citation>
    <scope>NUCLEOTIDE SEQUENCE</scope>
    <source>
        <strain evidence="2">CHL1</strain>
    </source>
</reference>
<proteinExistence type="predicted"/>
<dbReference type="EMBL" id="CP081869">
    <property type="protein sequence ID" value="QZO00699.1"/>
    <property type="molecule type" value="Genomic_DNA"/>
</dbReference>
<protein>
    <submittedName>
        <fullName evidence="2">Uncharacterized protein</fullName>
    </submittedName>
</protein>
<evidence type="ECO:0000313" key="3">
    <source>
        <dbReference type="Proteomes" id="UP000825701"/>
    </source>
</evidence>
<evidence type="ECO:0000313" key="2">
    <source>
        <dbReference type="EMBL" id="QZO00699.1"/>
    </source>
</evidence>